<dbReference type="Pfam" id="PF05729">
    <property type="entry name" value="NACHT"/>
    <property type="match status" value="1"/>
</dbReference>
<accession>A0ABD4T816</accession>
<comment type="caution">
    <text evidence="6">The sequence shown here is derived from an EMBL/GenBank/DDBJ whole genome shotgun (WGS) entry which is preliminary data.</text>
</comment>
<proteinExistence type="predicted"/>
<evidence type="ECO:0000256" key="2">
    <source>
        <dbReference type="ARBA" id="ARBA00022692"/>
    </source>
</evidence>
<keyword evidence="7" id="KW-1185">Reference proteome</keyword>
<name>A0ABD4T816_9CYAN</name>
<keyword evidence="4" id="KW-0472">Membrane</keyword>
<dbReference type="Pfam" id="PF05128">
    <property type="entry name" value="DUF697"/>
    <property type="match status" value="1"/>
</dbReference>
<dbReference type="GO" id="GO:0016020">
    <property type="term" value="C:membrane"/>
    <property type="evidence" value="ECO:0007669"/>
    <property type="project" value="UniProtKB-SubCell"/>
</dbReference>
<keyword evidence="2" id="KW-0812">Transmembrane</keyword>
<dbReference type="Gene3D" id="3.40.50.300">
    <property type="entry name" value="P-loop containing nucleotide triphosphate hydrolases"/>
    <property type="match status" value="1"/>
</dbReference>
<feature type="domain" description="NACHT" evidence="5">
    <location>
        <begin position="131"/>
        <end position="249"/>
    </location>
</feature>
<dbReference type="InterPro" id="IPR007111">
    <property type="entry name" value="NACHT_NTPase"/>
</dbReference>
<reference evidence="6 7" key="1">
    <citation type="journal article" date="2015" name="Genome Announc.">
        <title>Draft Genome Sequence of Filamentous Marine Cyanobacterium Lyngbya confervoides Strain BDU141951.</title>
        <authorList>
            <person name="Chandrababunaidu M.M."/>
            <person name="Sen D."/>
            <person name="Tripathy S."/>
        </authorList>
    </citation>
    <scope>NUCLEOTIDE SEQUENCE [LARGE SCALE GENOMIC DNA]</scope>
    <source>
        <strain evidence="6 7">BDU141951</strain>
    </source>
</reference>
<evidence type="ECO:0000256" key="4">
    <source>
        <dbReference type="ARBA" id="ARBA00023136"/>
    </source>
</evidence>
<sequence>MTMPQQEAVSLNTDSLNLFSAKSMKFWGLGGTALAGLLLFPHGPGGSLVTELSVLGLGAFLIWNRFRPRPLPLAQRPDVLTQDHLSHQWMALESSLATLEAEAGSPLALTQPFRAAVAQLKAECDRTVVRIVVVGEQGVGKTTLVRHLQTHWLPQQSQAYVLSEGGTGDCSEAPLPVDLAQADLILFMTQGDLTEAEQRRIQALRSHRKPLLLLLNKGDQFLPPQQEALLQQLRQNLQGSVAAAHVMTVAVQPHPILVRRHGAEGQVQEVSEQPCPQLQPLWEAFAEQFQAESRQQIIWQQIYGSAQQLQQEIQRCLNSLRRQRALPLLEKYQWISASAAFASPLPSTDMIAAAAITGKLVTDLGALYGHQFSLDEAQNIAAILAQTLLKLGLIELSSQLLGAVLKSHAATYVAGGFIQGLSIAYLTQIAGLSLIEHFEAMSLQGEQGPSGRFCLSQISQIVERIFAQHQRGDFLKGLVTQGLRKIQPAAV</sequence>
<dbReference type="AlphaFoldDB" id="A0ABD4T816"/>
<dbReference type="RefSeq" id="WP_166277473.1">
    <property type="nucleotide sequence ID" value="NZ_JTHE03000106.1"/>
</dbReference>
<dbReference type="InterPro" id="IPR021147">
    <property type="entry name" value="DUF697"/>
</dbReference>
<dbReference type="EMBL" id="JTHE03000106">
    <property type="protein sequence ID" value="MCM1984932.1"/>
    <property type="molecule type" value="Genomic_DNA"/>
</dbReference>
<dbReference type="Proteomes" id="UP000031561">
    <property type="component" value="Unassembled WGS sequence"/>
</dbReference>
<evidence type="ECO:0000256" key="3">
    <source>
        <dbReference type="ARBA" id="ARBA00022989"/>
    </source>
</evidence>
<evidence type="ECO:0000256" key="1">
    <source>
        <dbReference type="ARBA" id="ARBA00004141"/>
    </source>
</evidence>
<dbReference type="CDD" id="cd00882">
    <property type="entry name" value="Ras_like_GTPase"/>
    <property type="match status" value="1"/>
</dbReference>
<dbReference type="SUPFAM" id="SSF52540">
    <property type="entry name" value="P-loop containing nucleoside triphosphate hydrolases"/>
    <property type="match status" value="1"/>
</dbReference>
<keyword evidence="3" id="KW-1133">Transmembrane helix</keyword>
<dbReference type="InterPro" id="IPR027417">
    <property type="entry name" value="P-loop_NTPase"/>
</dbReference>
<evidence type="ECO:0000259" key="5">
    <source>
        <dbReference type="Pfam" id="PF05729"/>
    </source>
</evidence>
<evidence type="ECO:0000313" key="6">
    <source>
        <dbReference type="EMBL" id="MCM1984932.1"/>
    </source>
</evidence>
<protein>
    <submittedName>
        <fullName evidence="6">DUF697 domain-containing protein</fullName>
    </submittedName>
</protein>
<gene>
    <name evidence="6" type="ORF">QQ91_0019085</name>
</gene>
<comment type="subcellular location">
    <subcellularLocation>
        <location evidence="1">Membrane</location>
        <topology evidence="1">Multi-pass membrane protein</topology>
    </subcellularLocation>
</comment>
<organism evidence="6 7">
    <name type="scientific">Lyngbya confervoides BDU141951</name>
    <dbReference type="NCBI Taxonomy" id="1574623"/>
    <lineage>
        <taxon>Bacteria</taxon>
        <taxon>Bacillati</taxon>
        <taxon>Cyanobacteriota</taxon>
        <taxon>Cyanophyceae</taxon>
        <taxon>Oscillatoriophycideae</taxon>
        <taxon>Oscillatoriales</taxon>
        <taxon>Microcoleaceae</taxon>
        <taxon>Lyngbya</taxon>
    </lineage>
</organism>
<evidence type="ECO:0000313" key="7">
    <source>
        <dbReference type="Proteomes" id="UP000031561"/>
    </source>
</evidence>